<dbReference type="Proteomes" id="UP000828118">
    <property type="component" value="Segment"/>
</dbReference>
<evidence type="ECO:0000313" key="2">
    <source>
        <dbReference type="Proteomes" id="UP000828118"/>
    </source>
</evidence>
<sequence>MWGFCLFQLHMKFYRCSAILVTEANKTKGFDP</sequence>
<name>A0AAE7RFE6_9CAUD</name>
<evidence type="ECO:0000313" key="1">
    <source>
        <dbReference type="EMBL" id="QVW27976.1"/>
    </source>
</evidence>
<accession>A0AAE7RFE6</accession>
<protein>
    <submittedName>
        <fullName evidence="1">Uncharacterized protein</fullName>
    </submittedName>
</protein>
<keyword evidence="2" id="KW-1185">Reference proteome</keyword>
<dbReference type="EMBL" id="MW633168">
    <property type="protein sequence ID" value="QVW27976.1"/>
    <property type="molecule type" value="Genomic_DNA"/>
</dbReference>
<organism evidence="1 2">
    <name type="scientific">Enterococcus phage MDA2</name>
    <dbReference type="NCBI Taxonomy" id="2816459"/>
    <lineage>
        <taxon>Viruses</taxon>
        <taxon>Duplodnaviria</taxon>
        <taxon>Heunggongvirae</taxon>
        <taxon>Uroviricota</taxon>
        <taxon>Caudoviricetes</taxon>
        <taxon>Herelleviridae</taxon>
        <taxon>Brockvirinae</taxon>
        <taxon>Kochikohdavirus</taxon>
        <taxon>Kochikohdavirus mda2</taxon>
    </lineage>
</organism>
<reference evidence="1 2" key="1">
    <citation type="submission" date="2021-02" db="EMBL/GenBank/DDBJ databases">
        <title>Isolation and Efficacy of Vancomycin Resistant Enterococci-specific Bacteriophages in Wax Moth Larvae Model Galleria mellonella.</title>
        <authorList>
            <person name="El Haddad L."/>
            <person name="Harb C.P."/>
            <person name="Clark J.R."/>
            <person name="Terwilliger A.L."/>
            <person name="Chaftari C."/>
            <person name="Duna M."/>
            <person name="Youssef S."/>
            <person name="Stibich M."/>
            <person name="Maresso A."/>
            <person name="Chemaly R.F."/>
        </authorList>
    </citation>
    <scope>NUCLEOTIDE SEQUENCE [LARGE SCALE GENOMIC DNA]</scope>
</reference>
<proteinExistence type="predicted"/>